<evidence type="ECO:0000256" key="1">
    <source>
        <dbReference type="ARBA" id="ARBA00006226"/>
    </source>
</evidence>
<reference evidence="3 4" key="1">
    <citation type="submission" date="2020-03" db="EMBL/GenBank/DDBJ databases">
        <authorList>
            <person name="Wang L."/>
            <person name="He N."/>
            <person name="Li Y."/>
            <person name="Fang Y."/>
            <person name="Zhang F."/>
        </authorList>
    </citation>
    <scope>NUCLEOTIDE SEQUENCE [LARGE SCALE GENOMIC DNA]</scope>
    <source>
        <strain evidence="3 4">36D10-4-7</strain>
    </source>
</reference>
<proteinExistence type="inferred from homology"/>
<dbReference type="InterPro" id="IPR035093">
    <property type="entry name" value="RelE/ParE_toxin_dom_sf"/>
</dbReference>
<sequence>MSRAIWSGAARDDLARIDEFYAILDADYADRVGRLAVRAGAFLADHPRAGPKMAEDIRKWRVPGTRHLLIYRIRSDAVEILRVHHGWEDWRRSPA</sequence>
<accession>A0ABX1CRB2</accession>
<dbReference type="EMBL" id="JAAVJH010000019">
    <property type="protein sequence ID" value="NJR80487.1"/>
    <property type="molecule type" value="Genomic_DNA"/>
</dbReference>
<protein>
    <submittedName>
        <fullName evidence="3">Type II toxin-antitoxin system RelE/ParE family toxin</fullName>
    </submittedName>
</protein>
<evidence type="ECO:0000313" key="4">
    <source>
        <dbReference type="Proteomes" id="UP000732399"/>
    </source>
</evidence>
<dbReference type="Gene3D" id="3.30.2310.20">
    <property type="entry name" value="RelE-like"/>
    <property type="match status" value="1"/>
</dbReference>
<dbReference type="PANTHER" id="PTHR33755">
    <property type="entry name" value="TOXIN PARE1-RELATED"/>
    <property type="match status" value="1"/>
</dbReference>
<evidence type="ECO:0000313" key="3">
    <source>
        <dbReference type="EMBL" id="NJR80487.1"/>
    </source>
</evidence>
<dbReference type="Pfam" id="PF05016">
    <property type="entry name" value="ParE_toxin"/>
    <property type="match status" value="1"/>
</dbReference>
<evidence type="ECO:0000256" key="2">
    <source>
        <dbReference type="ARBA" id="ARBA00022649"/>
    </source>
</evidence>
<gene>
    <name evidence="3" type="ORF">HBH26_18065</name>
</gene>
<keyword evidence="4" id="KW-1185">Reference proteome</keyword>
<dbReference type="Proteomes" id="UP000732399">
    <property type="component" value="Unassembled WGS sequence"/>
</dbReference>
<comment type="similarity">
    <text evidence="1">Belongs to the RelE toxin family.</text>
</comment>
<dbReference type="InterPro" id="IPR051803">
    <property type="entry name" value="TA_system_RelE-like_toxin"/>
</dbReference>
<dbReference type="InterPro" id="IPR007712">
    <property type="entry name" value="RelE/ParE_toxin"/>
</dbReference>
<keyword evidence="2" id="KW-1277">Toxin-antitoxin system</keyword>
<comment type="caution">
    <text evidence="3">The sequence shown here is derived from an EMBL/GenBank/DDBJ whole genome shotgun (WGS) entry which is preliminary data.</text>
</comment>
<name>A0ABX1CRB2_9SPHN</name>
<dbReference type="RefSeq" id="WP_168136043.1">
    <property type="nucleotide sequence ID" value="NZ_JAAVJH010000019.1"/>
</dbReference>
<organism evidence="3 4">
    <name type="scientific">Sphingomonas corticis</name>
    <dbReference type="NCBI Taxonomy" id="2722791"/>
    <lineage>
        <taxon>Bacteria</taxon>
        <taxon>Pseudomonadati</taxon>
        <taxon>Pseudomonadota</taxon>
        <taxon>Alphaproteobacteria</taxon>
        <taxon>Sphingomonadales</taxon>
        <taxon>Sphingomonadaceae</taxon>
        <taxon>Sphingomonas</taxon>
    </lineage>
</organism>